<keyword evidence="4" id="KW-1185">Reference proteome</keyword>
<reference evidence="3 4" key="1">
    <citation type="journal article" date="2005" name="PLoS Biol.">
        <title>The genomes of Oryza sativa: a history of duplications.</title>
        <authorList>
            <person name="Yu J."/>
            <person name="Wang J."/>
            <person name="Lin W."/>
            <person name="Li S."/>
            <person name="Li H."/>
            <person name="Zhou J."/>
            <person name="Ni P."/>
            <person name="Dong W."/>
            <person name="Hu S."/>
            <person name="Zeng C."/>
            <person name="Zhang J."/>
            <person name="Zhang Y."/>
            <person name="Li R."/>
            <person name="Xu Z."/>
            <person name="Li S."/>
            <person name="Li X."/>
            <person name="Zheng H."/>
            <person name="Cong L."/>
            <person name="Lin L."/>
            <person name="Yin J."/>
            <person name="Geng J."/>
            <person name="Li G."/>
            <person name="Shi J."/>
            <person name="Liu J."/>
            <person name="Lv H."/>
            <person name="Li J."/>
            <person name="Wang J."/>
            <person name="Deng Y."/>
            <person name="Ran L."/>
            <person name="Shi X."/>
            <person name="Wang X."/>
            <person name="Wu Q."/>
            <person name="Li C."/>
            <person name="Ren X."/>
            <person name="Wang J."/>
            <person name="Wang X."/>
            <person name="Li D."/>
            <person name="Liu D."/>
            <person name="Zhang X."/>
            <person name="Ji Z."/>
            <person name="Zhao W."/>
            <person name="Sun Y."/>
            <person name="Zhang Z."/>
            <person name="Bao J."/>
            <person name="Han Y."/>
            <person name="Dong L."/>
            <person name="Ji J."/>
            <person name="Chen P."/>
            <person name="Wu S."/>
            <person name="Liu J."/>
            <person name="Xiao Y."/>
            <person name="Bu D."/>
            <person name="Tan J."/>
            <person name="Yang L."/>
            <person name="Ye C."/>
            <person name="Zhang J."/>
            <person name="Xu J."/>
            <person name="Zhou Y."/>
            <person name="Yu Y."/>
            <person name="Zhang B."/>
            <person name="Zhuang S."/>
            <person name="Wei H."/>
            <person name="Liu B."/>
            <person name="Lei M."/>
            <person name="Yu H."/>
            <person name="Li Y."/>
            <person name="Xu H."/>
            <person name="Wei S."/>
            <person name="He X."/>
            <person name="Fang L."/>
            <person name="Zhang Z."/>
            <person name="Zhang Y."/>
            <person name="Huang X."/>
            <person name="Su Z."/>
            <person name="Tong W."/>
            <person name="Li J."/>
            <person name="Tong Z."/>
            <person name="Li S."/>
            <person name="Ye J."/>
            <person name="Wang L."/>
            <person name="Fang L."/>
            <person name="Lei T."/>
            <person name="Chen C."/>
            <person name="Chen H."/>
            <person name="Xu Z."/>
            <person name="Li H."/>
            <person name="Huang H."/>
            <person name="Zhang F."/>
            <person name="Xu H."/>
            <person name="Li N."/>
            <person name="Zhao C."/>
            <person name="Li S."/>
            <person name="Dong L."/>
            <person name="Huang Y."/>
            <person name="Li L."/>
            <person name="Xi Y."/>
            <person name="Qi Q."/>
            <person name="Li W."/>
            <person name="Zhang B."/>
            <person name="Hu W."/>
            <person name="Zhang Y."/>
            <person name="Tian X."/>
            <person name="Jiao Y."/>
            <person name="Liang X."/>
            <person name="Jin J."/>
            <person name="Gao L."/>
            <person name="Zheng W."/>
            <person name="Hao B."/>
            <person name="Liu S."/>
            <person name="Wang W."/>
            <person name="Yuan L."/>
            <person name="Cao M."/>
            <person name="McDermott J."/>
            <person name="Samudrala R."/>
            <person name="Wang J."/>
            <person name="Wong G.K."/>
            <person name="Yang H."/>
        </authorList>
    </citation>
    <scope>NUCLEOTIDE SEQUENCE [LARGE SCALE GENOMIC DNA]</scope>
    <source>
        <strain evidence="4">cv. 93-11</strain>
    </source>
</reference>
<evidence type="ECO:0000313" key="4">
    <source>
        <dbReference type="Proteomes" id="UP000007015"/>
    </source>
</evidence>
<dbReference type="SUPFAM" id="SSF53901">
    <property type="entry name" value="Thiolase-like"/>
    <property type="match status" value="1"/>
</dbReference>
<keyword evidence="1" id="KW-0808">Transferase</keyword>
<dbReference type="Pfam" id="PF08392">
    <property type="entry name" value="FAE1_CUT1_RppA"/>
    <property type="match status" value="1"/>
</dbReference>
<dbReference type="GO" id="GO:0006633">
    <property type="term" value="P:fatty acid biosynthetic process"/>
    <property type="evidence" value="ECO:0007669"/>
    <property type="project" value="InterPro"/>
</dbReference>
<evidence type="ECO:0000259" key="2">
    <source>
        <dbReference type="Pfam" id="PF08392"/>
    </source>
</evidence>
<dbReference type="PANTHER" id="PTHR31561">
    <property type="entry name" value="3-KETOACYL-COA SYNTHASE"/>
    <property type="match status" value="1"/>
</dbReference>
<dbReference type="AlphaFoldDB" id="A2XPE0"/>
<evidence type="ECO:0000313" key="3">
    <source>
        <dbReference type="EMBL" id="EAY92700.1"/>
    </source>
</evidence>
<proteinExistence type="predicted"/>
<dbReference type="InterPro" id="IPR016039">
    <property type="entry name" value="Thiolase-like"/>
</dbReference>
<organism evidence="3 4">
    <name type="scientific">Oryza sativa subsp. indica</name>
    <name type="common">Rice</name>
    <dbReference type="NCBI Taxonomy" id="39946"/>
    <lineage>
        <taxon>Eukaryota</taxon>
        <taxon>Viridiplantae</taxon>
        <taxon>Streptophyta</taxon>
        <taxon>Embryophyta</taxon>
        <taxon>Tracheophyta</taxon>
        <taxon>Spermatophyta</taxon>
        <taxon>Magnoliopsida</taxon>
        <taxon>Liliopsida</taxon>
        <taxon>Poales</taxon>
        <taxon>Poaceae</taxon>
        <taxon>BOP clade</taxon>
        <taxon>Oryzoideae</taxon>
        <taxon>Oryzeae</taxon>
        <taxon>Oryzinae</taxon>
        <taxon>Oryza</taxon>
        <taxon>Oryza sativa</taxon>
    </lineage>
</organism>
<dbReference type="OMA" id="SVWHMEP"/>
<dbReference type="GO" id="GO:0016747">
    <property type="term" value="F:acyltransferase activity, transferring groups other than amino-acyl groups"/>
    <property type="evidence" value="ECO:0007669"/>
    <property type="project" value="InterPro"/>
</dbReference>
<dbReference type="InterPro" id="IPR012392">
    <property type="entry name" value="3-ktacl-CoA_syn"/>
</dbReference>
<dbReference type="InterPro" id="IPR013601">
    <property type="entry name" value="FAE1_typ3_polyketide_synth"/>
</dbReference>
<protein>
    <recommendedName>
        <fullName evidence="2">FAE domain-containing protein</fullName>
    </recommendedName>
</protein>
<dbReference type="Gramene" id="BGIOSGA014004-TA">
    <property type="protein sequence ID" value="BGIOSGA014004-PA"/>
    <property type="gene ID" value="BGIOSGA014004"/>
</dbReference>
<gene>
    <name evidence="3" type="ORF">OsI_14453</name>
</gene>
<dbReference type="Proteomes" id="UP000007015">
    <property type="component" value="Chromosome 3"/>
</dbReference>
<dbReference type="EMBL" id="CM000128">
    <property type="protein sequence ID" value="EAY92700.1"/>
    <property type="molecule type" value="Genomic_DNA"/>
</dbReference>
<sequence length="128" mass="14074">MHTVRTPRGGASDRSYACVTQEEDGAGNVGESLSKELMSIAGEAHRTNITTLGPLVLPLSEQLRFLATVVLRRVFRAGVKAYLPDFTAALDHFCIHAGGCSVLEELERSLKLSVWHMEPSWMTHVLPE</sequence>
<dbReference type="GO" id="GO:0016020">
    <property type="term" value="C:membrane"/>
    <property type="evidence" value="ECO:0007669"/>
    <property type="project" value="InterPro"/>
</dbReference>
<dbReference type="HOGENOM" id="CLU_1962560_0_0_1"/>
<accession>A2XPE0</accession>
<dbReference type="STRING" id="39946.A2XPE0"/>
<feature type="domain" description="FAE" evidence="2">
    <location>
        <begin position="2"/>
        <end position="73"/>
    </location>
</feature>
<keyword evidence="1" id="KW-0012">Acyltransferase</keyword>
<evidence type="ECO:0000256" key="1">
    <source>
        <dbReference type="ARBA" id="ARBA00023315"/>
    </source>
</evidence>
<name>A2XPE0_ORYSI</name>
<dbReference type="OrthoDB" id="1713975at2759"/>
<dbReference type="Gene3D" id="3.40.47.10">
    <property type="match status" value="1"/>
</dbReference>